<dbReference type="InterPro" id="IPR023370">
    <property type="entry name" value="TrmO-like_N"/>
</dbReference>
<keyword evidence="5" id="KW-1185">Reference proteome</keyword>
<proteinExistence type="inferred from homology"/>
<dbReference type="Proteomes" id="UP000471298">
    <property type="component" value="Unassembled WGS sequence"/>
</dbReference>
<dbReference type="RefSeq" id="WP_152809723.1">
    <property type="nucleotide sequence ID" value="NZ_WHNW01000003.1"/>
</dbReference>
<dbReference type="Pfam" id="PF01980">
    <property type="entry name" value="TrmO_N"/>
    <property type="match status" value="1"/>
</dbReference>
<dbReference type="Gene3D" id="2.40.30.70">
    <property type="entry name" value="YaeB-like"/>
    <property type="match status" value="1"/>
</dbReference>
<dbReference type="GO" id="GO:0032259">
    <property type="term" value="P:methylation"/>
    <property type="evidence" value="ECO:0007669"/>
    <property type="project" value="UniProtKB-KW"/>
</dbReference>
<dbReference type="InterPro" id="IPR040372">
    <property type="entry name" value="YaeB-like"/>
</dbReference>
<dbReference type="FunCoup" id="A0A6N7ETS8">
    <property type="interactions" value="61"/>
</dbReference>
<comment type="similarity">
    <text evidence="2">Belongs to the tRNA methyltransferase O family.</text>
</comment>
<evidence type="ECO:0000256" key="2">
    <source>
        <dbReference type="ARBA" id="ARBA00033753"/>
    </source>
</evidence>
<keyword evidence="4" id="KW-0808">Transferase</keyword>
<protein>
    <submittedName>
        <fullName evidence="4">tRNA (N6-threonylcarbamoyladenosine(37)-N6)-methyltransferase TrmO</fullName>
    </submittedName>
</protein>
<sequence>MNDGHQSLEPIAWIRTPFRDKFTVPRQSGLVNQAKGIIQFCPDFADADRLQDFRAHSHYWLIWGLHLHQHTDKSLAVRPPRLGGNQKTNVFTTRSPFRPNNLGLSAVKLDTIDSAHQQIHVMGVDMVDNTPIYDIKPYLPYADSINSATSTWANSAPVRCFDVRYRETARQQLTQYEQQHAVPVMPLVSELLAHDARPAYHGKTAGKTAGRSAEKIADKATPASPRIYYSQIYTLAIAWQVEGDTLTVLSATELSAVELSTAKLSATELATNQSEIKKPINPS</sequence>
<evidence type="ECO:0000313" key="5">
    <source>
        <dbReference type="Proteomes" id="UP000471298"/>
    </source>
</evidence>
<evidence type="ECO:0000313" key="4">
    <source>
        <dbReference type="EMBL" id="MPV85961.1"/>
    </source>
</evidence>
<dbReference type="CDD" id="cd09281">
    <property type="entry name" value="UPF0066"/>
    <property type="match status" value="1"/>
</dbReference>
<dbReference type="PANTHER" id="PTHR12818">
    <property type="entry name" value="TRNA (ADENINE(37)-N6)-METHYLTRANSFERASE"/>
    <property type="match status" value="1"/>
</dbReference>
<reference evidence="4 5" key="1">
    <citation type="submission" date="2019-10" db="EMBL/GenBank/DDBJ databases">
        <title>Cardiobacteriales fam. a chemoheterotrophic member of the order Cardiobacteriales, and proposal of Cardiobacteriales fam. nov.</title>
        <authorList>
            <person name="Wang C."/>
        </authorList>
    </citation>
    <scope>NUCLEOTIDE SEQUENCE [LARGE SCALE GENOMIC DNA]</scope>
    <source>
        <strain evidence="4 5">ML27</strain>
    </source>
</reference>
<organism evidence="4 5">
    <name type="scientific">Ostreibacterium oceani</name>
    <dbReference type="NCBI Taxonomy" id="2654998"/>
    <lineage>
        <taxon>Bacteria</taxon>
        <taxon>Pseudomonadati</taxon>
        <taxon>Pseudomonadota</taxon>
        <taxon>Gammaproteobacteria</taxon>
        <taxon>Cardiobacteriales</taxon>
        <taxon>Ostreibacteriaceae</taxon>
        <taxon>Ostreibacterium</taxon>
    </lineage>
</organism>
<evidence type="ECO:0000259" key="3">
    <source>
        <dbReference type="PROSITE" id="PS51668"/>
    </source>
</evidence>
<dbReference type="InterPro" id="IPR036414">
    <property type="entry name" value="YaeB_N_sf"/>
</dbReference>
<name>A0A6N7ETS8_9GAMM</name>
<keyword evidence="4" id="KW-0489">Methyltransferase</keyword>
<evidence type="ECO:0000256" key="1">
    <source>
        <dbReference type="ARBA" id="ARBA00022691"/>
    </source>
</evidence>
<dbReference type="GO" id="GO:0008168">
    <property type="term" value="F:methyltransferase activity"/>
    <property type="evidence" value="ECO:0007669"/>
    <property type="project" value="UniProtKB-KW"/>
</dbReference>
<dbReference type="SUPFAM" id="SSF118196">
    <property type="entry name" value="YaeB-like"/>
    <property type="match status" value="1"/>
</dbReference>
<comment type="caution">
    <text evidence="4">The sequence shown here is derived from an EMBL/GenBank/DDBJ whole genome shotgun (WGS) entry which is preliminary data.</text>
</comment>
<dbReference type="InParanoid" id="A0A6N7ETS8"/>
<dbReference type="PROSITE" id="PS51668">
    <property type="entry name" value="TSAA_2"/>
    <property type="match status" value="1"/>
</dbReference>
<dbReference type="Gene3D" id="3.30.2310.10">
    <property type="entry name" value="YaeB-like"/>
    <property type="match status" value="1"/>
</dbReference>
<accession>A0A6N7ETS8</accession>
<keyword evidence="1" id="KW-0949">S-adenosyl-L-methionine</keyword>
<dbReference type="InterPro" id="IPR036413">
    <property type="entry name" value="YaeB-like_sf"/>
</dbReference>
<dbReference type="NCBIfam" id="TIGR00104">
    <property type="entry name" value="tRNA_TsaA"/>
    <property type="match status" value="1"/>
</dbReference>
<dbReference type="PANTHER" id="PTHR12818:SF0">
    <property type="entry name" value="TRNA (ADENINE(37)-N6)-METHYLTRANSFERASE"/>
    <property type="match status" value="1"/>
</dbReference>
<feature type="domain" description="TsaA-like" evidence="3">
    <location>
        <begin position="8"/>
        <end position="147"/>
    </location>
</feature>
<dbReference type="EMBL" id="WHNW01000003">
    <property type="protein sequence ID" value="MPV85961.1"/>
    <property type="molecule type" value="Genomic_DNA"/>
</dbReference>
<gene>
    <name evidence="4" type="primary">tsaA</name>
    <name evidence="4" type="ORF">GCU85_04340</name>
</gene>
<dbReference type="AlphaFoldDB" id="A0A6N7ETS8"/>